<evidence type="ECO:0000256" key="2">
    <source>
        <dbReference type="ARBA" id="ARBA00022896"/>
    </source>
</evidence>
<keyword evidence="1" id="KW-0479">Metal-binding</keyword>
<dbReference type="InterPro" id="IPR050295">
    <property type="entry name" value="Plant_2OG-oxidoreductases"/>
</dbReference>
<dbReference type="Proteomes" id="UP000467840">
    <property type="component" value="Chromosome 7"/>
</dbReference>
<accession>A0A6A6KXC7</accession>
<gene>
    <name evidence="5" type="ORF">GH714_003926</name>
</gene>
<evidence type="ECO:0000256" key="3">
    <source>
        <dbReference type="ARBA" id="ARBA00023004"/>
    </source>
</evidence>
<evidence type="ECO:0000259" key="4">
    <source>
        <dbReference type="Pfam" id="PF14226"/>
    </source>
</evidence>
<dbReference type="InterPro" id="IPR026992">
    <property type="entry name" value="DIOX_N"/>
</dbReference>
<name>A0A6A6KXC7_HEVBR</name>
<dbReference type="AlphaFoldDB" id="A0A6A6KXC7"/>
<keyword evidence="6" id="KW-1185">Reference proteome</keyword>
<sequence>MLRSILLLVNSLNREMGEVQVPENLEWSLPVPSVQELALQHLHAVPPRYIRDHDADAHEIITDQSLSVPLIDLAKLLNQDSQAMELQKLHSACKHWGLFQLINHGVSDESVRNRDQAQEFFELPLQEKERWVQKPGNLEGYGHSFITSEQQKLEWSDMIFLKVLSSSKQKLGILATKNHSNSEIKEQKNTDFITWFDDNLSTSMEPLETLESYTEDVKGLCFFGEAHGHGLQLQDKEFYKLINKEDMT</sequence>
<dbReference type="PANTHER" id="PTHR47991">
    <property type="entry name" value="OXOGLUTARATE/IRON-DEPENDENT DIOXYGENASE"/>
    <property type="match status" value="1"/>
</dbReference>
<protein>
    <recommendedName>
        <fullName evidence="4">Non-haem dioxygenase N-terminal domain-containing protein</fullName>
    </recommendedName>
</protein>
<dbReference type="Gene3D" id="2.60.120.330">
    <property type="entry name" value="B-lactam Antibiotic, Isopenicillin N Synthase, Chain"/>
    <property type="match status" value="1"/>
</dbReference>
<evidence type="ECO:0000313" key="5">
    <source>
        <dbReference type="EMBL" id="KAF2293661.1"/>
    </source>
</evidence>
<dbReference type="GO" id="GO:0031418">
    <property type="term" value="F:L-ascorbic acid binding"/>
    <property type="evidence" value="ECO:0007669"/>
    <property type="project" value="UniProtKB-KW"/>
</dbReference>
<keyword evidence="3" id="KW-0408">Iron</keyword>
<evidence type="ECO:0000313" key="6">
    <source>
        <dbReference type="Proteomes" id="UP000467840"/>
    </source>
</evidence>
<evidence type="ECO:0000256" key="1">
    <source>
        <dbReference type="ARBA" id="ARBA00022723"/>
    </source>
</evidence>
<keyword evidence="2" id="KW-0847">Vitamin C</keyword>
<dbReference type="SUPFAM" id="SSF51197">
    <property type="entry name" value="Clavaminate synthase-like"/>
    <property type="match status" value="1"/>
</dbReference>
<organism evidence="5 6">
    <name type="scientific">Hevea brasiliensis</name>
    <name type="common">Para rubber tree</name>
    <name type="synonym">Siphonia brasiliensis</name>
    <dbReference type="NCBI Taxonomy" id="3981"/>
    <lineage>
        <taxon>Eukaryota</taxon>
        <taxon>Viridiplantae</taxon>
        <taxon>Streptophyta</taxon>
        <taxon>Embryophyta</taxon>
        <taxon>Tracheophyta</taxon>
        <taxon>Spermatophyta</taxon>
        <taxon>Magnoliopsida</taxon>
        <taxon>eudicotyledons</taxon>
        <taxon>Gunneridae</taxon>
        <taxon>Pentapetalae</taxon>
        <taxon>rosids</taxon>
        <taxon>fabids</taxon>
        <taxon>Malpighiales</taxon>
        <taxon>Euphorbiaceae</taxon>
        <taxon>Crotonoideae</taxon>
        <taxon>Micrandreae</taxon>
        <taxon>Hevea</taxon>
    </lineage>
</organism>
<proteinExistence type="predicted"/>
<dbReference type="Pfam" id="PF14226">
    <property type="entry name" value="DIOX_N"/>
    <property type="match status" value="1"/>
</dbReference>
<comment type="caution">
    <text evidence="5">The sequence shown here is derived from an EMBL/GenBank/DDBJ whole genome shotgun (WGS) entry which is preliminary data.</text>
</comment>
<dbReference type="EMBL" id="JAAGAX010000013">
    <property type="protein sequence ID" value="KAF2293661.1"/>
    <property type="molecule type" value="Genomic_DNA"/>
</dbReference>
<feature type="domain" description="Non-haem dioxygenase N-terminal" evidence="4">
    <location>
        <begin position="68"/>
        <end position="168"/>
    </location>
</feature>
<dbReference type="GO" id="GO:0046872">
    <property type="term" value="F:metal ion binding"/>
    <property type="evidence" value="ECO:0007669"/>
    <property type="project" value="UniProtKB-KW"/>
</dbReference>
<reference evidence="5 6" key="1">
    <citation type="journal article" date="2020" name="Mol. Plant">
        <title>The Chromosome-Based Rubber Tree Genome Provides New Insights into Spurge Genome Evolution and Rubber Biosynthesis.</title>
        <authorList>
            <person name="Liu J."/>
            <person name="Shi C."/>
            <person name="Shi C.C."/>
            <person name="Li W."/>
            <person name="Zhang Q.J."/>
            <person name="Zhang Y."/>
            <person name="Li K."/>
            <person name="Lu H.F."/>
            <person name="Shi C."/>
            <person name="Zhu S.T."/>
            <person name="Xiao Z.Y."/>
            <person name="Nan H."/>
            <person name="Yue Y."/>
            <person name="Zhu X.G."/>
            <person name="Wu Y."/>
            <person name="Hong X.N."/>
            <person name="Fan G.Y."/>
            <person name="Tong Y."/>
            <person name="Zhang D."/>
            <person name="Mao C.L."/>
            <person name="Liu Y.L."/>
            <person name="Hao S.J."/>
            <person name="Liu W.Q."/>
            <person name="Lv M.Q."/>
            <person name="Zhang H.B."/>
            <person name="Liu Y."/>
            <person name="Hu-Tang G.R."/>
            <person name="Wang J.P."/>
            <person name="Wang J.H."/>
            <person name="Sun Y.H."/>
            <person name="Ni S.B."/>
            <person name="Chen W.B."/>
            <person name="Zhang X.C."/>
            <person name="Jiao Y.N."/>
            <person name="Eichler E.E."/>
            <person name="Li G.H."/>
            <person name="Liu X."/>
            <person name="Gao L.Z."/>
        </authorList>
    </citation>
    <scope>NUCLEOTIDE SEQUENCE [LARGE SCALE GENOMIC DNA]</scope>
    <source>
        <strain evidence="6">cv. GT1</strain>
        <tissue evidence="5">Leaf</tissue>
    </source>
</reference>
<dbReference type="InterPro" id="IPR027443">
    <property type="entry name" value="IPNS-like_sf"/>
</dbReference>